<evidence type="ECO:0000256" key="3">
    <source>
        <dbReference type="ARBA" id="ARBA00022722"/>
    </source>
</evidence>
<feature type="compositionally biased region" description="Polar residues" evidence="7">
    <location>
        <begin position="1007"/>
        <end position="1033"/>
    </location>
</feature>
<dbReference type="PANTHER" id="PTHR37984:SF5">
    <property type="entry name" value="PROTEIN NYNRIN-LIKE"/>
    <property type="match status" value="1"/>
</dbReference>
<keyword evidence="5" id="KW-0695">RNA-directed DNA polymerase</keyword>
<dbReference type="Pfam" id="PF17919">
    <property type="entry name" value="RT_RNaseH_2"/>
    <property type="match status" value="1"/>
</dbReference>
<dbReference type="Pfam" id="PF00078">
    <property type="entry name" value="RVT_1"/>
    <property type="match status" value="1"/>
</dbReference>
<dbReference type="FunFam" id="3.10.20.370:FF:000001">
    <property type="entry name" value="Retrovirus-related Pol polyprotein from transposon 17.6-like protein"/>
    <property type="match status" value="1"/>
</dbReference>
<feature type="domain" description="Reverse transcriptase" evidence="8">
    <location>
        <begin position="165"/>
        <end position="343"/>
    </location>
</feature>
<evidence type="ECO:0000256" key="2">
    <source>
        <dbReference type="ARBA" id="ARBA00022695"/>
    </source>
</evidence>
<dbReference type="Gene3D" id="3.30.70.270">
    <property type="match status" value="2"/>
</dbReference>
<dbReference type="Pfam" id="PF17921">
    <property type="entry name" value="Integrase_H2C2"/>
    <property type="match status" value="1"/>
</dbReference>
<dbReference type="InterPro" id="IPR041577">
    <property type="entry name" value="RT_RNaseH_2"/>
</dbReference>
<gene>
    <name evidence="10" type="primary">Tf2-11_16</name>
    <name evidence="10" type="ORF">g.69033</name>
</gene>
<dbReference type="Gene3D" id="1.10.340.70">
    <property type="match status" value="1"/>
</dbReference>
<dbReference type="PANTHER" id="PTHR37984">
    <property type="entry name" value="PROTEIN CBG26694"/>
    <property type="match status" value="1"/>
</dbReference>
<dbReference type="CDD" id="cd09274">
    <property type="entry name" value="RNase_HI_RT_Ty3"/>
    <property type="match status" value="1"/>
</dbReference>
<evidence type="ECO:0000256" key="5">
    <source>
        <dbReference type="ARBA" id="ARBA00022918"/>
    </source>
</evidence>
<proteinExistence type="predicted"/>
<keyword evidence="4" id="KW-0378">Hydrolase</keyword>
<dbReference type="FunFam" id="1.10.340.70:FF:000003">
    <property type="entry name" value="Protein CBG25708"/>
    <property type="match status" value="1"/>
</dbReference>
<evidence type="ECO:0000313" key="10">
    <source>
        <dbReference type="EMBL" id="JAQ12551.1"/>
    </source>
</evidence>
<dbReference type="InterPro" id="IPR012337">
    <property type="entry name" value="RNaseH-like_sf"/>
</dbReference>
<dbReference type="GO" id="GO:0003964">
    <property type="term" value="F:RNA-directed DNA polymerase activity"/>
    <property type="evidence" value="ECO:0007669"/>
    <property type="project" value="UniProtKB-KW"/>
</dbReference>
<feature type="compositionally biased region" description="Polar residues" evidence="7">
    <location>
        <begin position="988"/>
        <end position="1000"/>
    </location>
</feature>
<sequence length="1068" mass="121230">ADSGSAHSFISAKFHEENFSNFEILKTDVKLKDYVGQTFAPIGKVVLPCNYNSKTQNLTFLVVPRGGPPLLGRINLRLMKIFALNIQPNAVPVNHVHVDILNLPEEVKPICNKFPEVFKDGLGTFKNYEVSLTLKKDAKPKFFQHRALPYALKDKVSAELDRLIEAGVLVPNPNSPWGTPIVPVLKSDGSMRICGDFKITVNPALETMRYPLPKIENLLAAMEGACLYTKLDLREAFQQLRLDKPSQDVMTLSTHRGQYAFTRLSYGVTVAPMVFQSVLEQLLCGIDHVFIFQDDLLIAAKDLKTHNQILERVLSKLNSAGLRLKTSKCQFLQKSVEYLGHHIDKNGFKPKQDNVLAVKNAKRPRDAKELKSFLGMVTFYLKYIPKAADILAPLHELTRKNEKWRWTDHCERSFNQIKKQLISPPVLTHFMPELPIYLKVDASKRAISAILSHCFPDNTEKPLAFASRVLANPERKYPQIEREGLALVYGVLKFHEYIYGNPNVVLWTDHKPLTAIFREKKGIPLYSANRLQRWAHILSPYMYNLKFVSSEENAADYLSRYTEETGNADIVDPFQAVSYIHFIQENSPIVPNWNTMKAATSNDPTLSIVYRRILHDGWPDKEDEENVKPYFSRRHELTVDQGCVMWGHRLVIPPSLRTDLLKLPHECHFGSSKMKSLARNYFWWPNLDSDIEKMAANCEKCQQYRANPPKTPQKWAVPSKPWTRLHLDFFGPINSTHYLIVCDASSKWIECFPAKTTSSAVVIEHLKSLFARFGLPKTIATDNATCFKSEEFQHFLSKFKILHVTGAPYHPETNGLAENGVRTLKNFLKKENLMDKDSKIVMQEMEKFLFMYRNTPHSTTNETPAKMIFGRPLRTHLSLLFPSSQEQKPTKNLIPLSKEPRLANLKLGDTVLARDYRPRHPHWTRGQVTHHGFGKVTVSIEGGTEVERHRDQLLPVVDQVENPIAGGLPRSPPFLGFDEKSEMEQKGNENTGNQQVSQVAQKPRLSPEQTPQQLVKTGASGSKLTNTGKTQPKSLLLGLRKTQGAKSSSSSSTVSTSSRQLRPRNPPK</sequence>
<dbReference type="InterPro" id="IPR036397">
    <property type="entry name" value="RNaseH_sf"/>
</dbReference>
<dbReference type="InterPro" id="IPR050951">
    <property type="entry name" value="Retrovirus_Pol_polyprotein"/>
</dbReference>
<evidence type="ECO:0000259" key="8">
    <source>
        <dbReference type="PROSITE" id="PS50878"/>
    </source>
</evidence>
<accession>A0A146LY68</accession>
<dbReference type="EC" id="2.7.7.49" evidence="1"/>
<dbReference type="InterPro" id="IPR043502">
    <property type="entry name" value="DNA/RNA_pol_sf"/>
</dbReference>
<organism evidence="10">
    <name type="scientific">Lygus hesperus</name>
    <name type="common">Western plant bug</name>
    <dbReference type="NCBI Taxonomy" id="30085"/>
    <lineage>
        <taxon>Eukaryota</taxon>
        <taxon>Metazoa</taxon>
        <taxon>Ecdysozoa</taxon>
        <taxon>Arthropoda</taxon>
        <taxon>Hexapoda</taxon>
        <taxon>Insecta</taxon>
        <taxon>Pterygota</taxon>
        <taxon>Neoptera</taxon>
        <taxon>Paraneoptera</taxon>
        <taxon>Hemiptera</taxon>
        <taxon>Heteroptera</taxon>
        <taxon>Panheteroptera</taxon>
        <taxon>Cimicomorpha</taxon>
        <taxon>Miridae</taxon>
        <taxon>Mirini</taxon>
        <taxon>Lygus</taxon>
    </lineage>
</organism>
<evidence type="ECO:0000256" key="6">
    <source>
        <dbReference type="ARBA" id="ARBA00023268"/>
    </source>
</evidence>
<evidence type="ECO:0000259" key="9">
    <source>
        <dbReference type="PROSITE" id="PS50994"/>
    </source>
</evidence>
<name>A0A146LY68_LYGHE</name>
<feature type="compositionally biased region" description="Low complexity" evidence="7">
    <location>
        <begin position="1047"/>
        <end position="1058"/>
    </location>
</feature>
<dbReference type="InterPro" id="IPR041588">
    <property type="entry name" value="Integrase_H2C2"/>
</dbReference>
<dbReference type="GO" id="GO:0004519">
    <property type="term" value="F:endonuclease activity"/>
    <property type="evidence" value="ECO:0007669"/>
    <property type="project" value="UniProtKB-KW"/>
</dbReference>
<dbReference type="InterPro" id="IPR001584">
    <property type="entry name" value="Integrase_cat-core"/>
</dbReference>
<dbReference type="GO" id="GO:0042575">
    <property type="term" value="C:DNA polymerase complex"/>
    <property type="evidence" value="ECO:0007669"/>
    <property type="project" value="UniProtKB-ARBA"/>
</dbReference>
<dbReference type="GO" id="GO:0015074">
    <property type="term" value="P:DNA integration"/>
    <property type="evidence" value="ECO:0007669"/>
    <property type="project" value="InterPro"/>
</dbReference>
<evidence type="ECO:0000256" key="4">
    <source>
        <dbReference type="ARBA" id="ARBA00022759"/>
    </source>
</evidence>
<dbReference type="InterPro" id="IPR043128">
    <property type="entry name" value="Rev_trsase/Diguanyl_cyclase"/>
</dbReference>
<dbReference type="EMBL" id="GDHC01006078">
    <property type="protein sequence ID" value="JAQ12551.1"/>
    <property type="molecule type" value="Transcribed_RNA"/>
</dbReference>
<dbReference type="PROSITE" id="PS50994">
    <property type="entry name" value="INTEGRASE"/>
    <property type="match status" value="1"/>
</dbReference>
<dbReference type="PROSITE" id="PS50878">
    <property type="entry name" value="RT_POL"/>
    <property type="match status" value="1"/>
</dbReference>
<dbReference type="Gene3D" id="3.30.420.10">
    <property type="entry name" value="Ribonuclease H-like superfamily/Ribonuclease H"/>
    <property type="match status" value="1"/>
</dbReference>
<dbReference type="Pfam" id="PF00665">
    <property type="entry name" value="rve"/>
    <property type="match status" value="1"/>
</dbReference>
<feature type="compositionally biased region" description="Basic and acidic residues" evidence="7">
    <location>
        <begin position="977"/>
        <end position="987"/>
    </location>
</feature>
<keyword evidence="3" id="KW-0540">Nuclease</keyword>
<feature type="region of interest" description="Disordered" evidence="7">
    <location>
        <begin position="962"/>
        <end position="1068"/>
    </location>
</feature>
<reference evidence="10" key="1">
    <citation type="journal article" date="2016" name="Gigascience">
        <title>De novo construction of an expanded transcriptome assembly for the western tarnished plant bug, Lygus hesperus.</title>
        <authorList>
            <person name="Tassone E.E."/>
            <person name="Geib S.M."/>
            <person name="Hall B."/>
            <person name="Fabrick J.A."/>
            <person name="Brent C.S."/>
            <person name="Hull J.J."/>
        </authorList>
    </citation>
    <scope>NUCLEOTIDE SEQUENCE</scope>
</reference>
<dbReference type="CDD" id="cd01647">
    <property type="entry name" value="RT_LTR"/>
    <property type="match status" value="1"/>
</dbReference>
<protein>
    <recommendedName>
        <fullName evidence="1">RNA-directed DNA polymerase</fullName>
        <ecNumber evidence="1">2.7.7.49</ecNumber>
    </recommendedName>
</protein>
<feature type="domain" description="Integrase catalytic" evidence="9">
    <location>
        <begin position="717"/>
        <end position="872"/>
    </location>
</feature>
<dbReference type="SUPFAM" id="SSF56672">
    <property type="entry name" value="DNA/RNA polymerases"/>
    <property type="match status" value="1"/>
</dbReference>
<keyword evidence="4" id="KW-0255">Endonuclease</keyword>
<dbReference type="FunFam" id="3.30.420.10:FF:000063">
    <property type="entry name" value="Retrovirus-related Pol polyprotein from transposon 297-like Protein"/>
    <property type="match status" value="1"/>
</dbReference>
<dbReference type="Gene3D" id="3.10.10.10">
    <property type="entry name" value="HIV Type 1 Reverse Transcriptase, subunit A, domain 1"/>
    <property type="match status" value="1"/>
</dbReference>
<dbReference type="FunFam" id="3.30.70.270:FF:000026">
    <property type="entry name" value="Transposon Ty3-G Gag-Pol polyprotein"/>
    <property type="match status" value="1"/>
</dbReference>
<evidence type="ECO:0000256" key="7">
    <source>
        <dbReference type="SAM" id="MobiDB-lite"/>
    </source>
</evidence>
<dbReference type="SUPFAM" id="SSF53098">
    <property type="entry name" value="Ribonuclease H-like"/>
    <property type="match status" value="1"/>
</dbReference>
<dbReference type="AlphaFoldDB" id="A0A146LY68"/>
<feature type="non-terminal residue" evidence="10">
    <location>
        <position position="1"/>
    </location>
</feature>
<dbReference type="GO" id="GO:0003676">
    <property type="term" value="F:nucleic acid binding"/>
    <property type="evidence" value="ECO:0007669"/>
    <property type="project" value="InterPro"/>
</dbReference>
<keyword evidence="2" id="KW-0548">Nucleotidyltransferase</keyword>
<keyword evidence="2" id="KW-0808">Transferase</keyword>
<dbReference type="InterPro" id="IPR000477">
    <property type="entry name" value="RT_dom"/>
</dbReference>
<keyword evidence="6" id="KW-0511">Multifunctional enzyme</keyword>
<evidence type="ECO:0000256" key="1">
    <source>
        <dbReference type="ARBA" id="ARBA00012493"/>
    </source>
</evidence>